<name>A0A7J7K6F0_BUGNE</name>
<dbReference type="Gene3D" id="2.120.10.30">
    <property type="entry name" value="TolB, C-terminal domain"/>
    <property type="match status" value="1"/>
</dbReference>
<organism evidence="1 2">
    <name type="scientific">Bugula neritina</name>
    <name type="common">Brown bryozoan</name>
    <name type="synonym">Sertularia neritina</name>
    <dbReference type="NCBI Taxonomy" id="10212"/>
    <lineage>
        <taxon>Eukaryota</taxon>
        <taxon>Metazoa</taxon>
        <taxon>Spiralia</taxon>
        <taxon>Lophotrochozoa</taxon>
        <taxon>Bryozoa</taxon>
        <taxon>Gymnolaemata</taxon>
        <taxon>Cheilostomatida</taxon>
        <taxon>Flustrina</taxon>
        <taxon>Buguloidea</taxon>
        <taxon>Bugulidae</taxon>
        <taxon>Bugula</taxon>
    </lineage>
</organism>
<dbReference type="AlphaFoldDB" id="A0A7J7K6F0"/>
<protein>
    <submittedName>
        <fullName evidence="1">Uncharacterized protein</fullName>
    </submittedName>
</protein>
<accession>A0A7J7K6F0</accession>
<evidence type="ECO:0000313" key="1">
    <source>
        <dbReference type="EMBL" id="KAF6033544.1"/>
    </source>
</evidence>
<gene>
    <name evidence="1" type="ORF">EB796_008151</name>
</gene>
<dbReference type="EMBL" id="VXIV02001303">
    <property type="protein sequence ID" value="KAF6033544.1"/>
    <property type="molecule type" value="Genomic_DNA"/>
</dbReference>
<evidence type="ECO:0000313" key="2">
    <source>
        <dbReference type="Proteomes" id="UP000593567"/>
    </source>
</evidence>
<reference evidence="1" key="1">
    <citation type="submission" date="2020-06" db="EMBL/GenBank/DDBJ databases">
        <title>Draft genome of Bugula neritina, a colonial animal packing powerful symbionts and potential medicines.</title>
        <authorList>
            <person name="Rayko M."/>
        </authorList>
    </citation>
    <scope>NUCLEOTIDE SEQUENCE [LARGE SCALE GENOMIC DNA]</scope>
    <source>
        <strain evidence="1">Kwan_BN1</strain>
    </source>
</reference>
<keyword evidence="2" id="KW-1185">Reference proteome</keyword>
<dbReference type="InterPro" id="IPR011042">
    <property type="entry name" value="6-blade_b-propeller_TolB-like"/>
</dbReference>
<dbReference type="Proteomes" id="UP000593567">
    <property type="component" value="Unassembled WGS sequence"/>
</dbReference>
<dbReference type="OrthoDB" id="423498at2759"/>
<proteinExistence type="predicted"/>
<dbReference type="SUPFAM" id="SSF101898">
    <property type="entry name" value="NHL repeat"/>
    <property type="match status" value="1"/>
</dbReference>
<sequence length="279" mass="30918">MKVLFRTNSAGPECRYIVADDFVKGNYLVVFGYGIYTTSDFKTPHYIGGLSNLNGYVNGAKSLSRFSYINGIASSPTTDRHIWISDQDNSCFRTLDRLTNITSDLTGVCGGFRRILDGDFASAEVAYPFGMAVSPSENKKIYFYESSDGRIRCLLQVGSIWSIQTITNLNEDIAGLTFDPTGTFLYFTTNSSIMRVSSTWRSSPETIISGFGHNDGALNSAKMRESKYLHFLDSQNILLTDYKNHVLRVVDLTQSYVSSICLLQSSDVSALGVQLLHAN</sequence>
<comment type="caution">
    <text evidence="1">The sequence shown here is derived from an EMBL/GenBank/DDBJ whole genome shotgun (WGS) entry which is preliminary data.</text>
</comment>